<dbReference type="RefSeq" id="XP_040776383.1">
    <property type="nucleotide sequence ID" value="XM_040922593.1"/>
</dbReference>
<accession>A0A9P5CPH2</accession>
<dbReference type="InterPro" id="IPR002938">
    <property type="entry name" value="FAD-bd"/>
</dbReference>
<dbReference type="GO" id="GO:0071949">
    <property type="term" value="F:FAD binding"/>
    <property type="evidence" value="ECO:0007669"/>
    <property type="project" value="InterPro"/>
</dbReference>
<evidence type="ECO:0000313" key="6">
    <source>
        <dbReference type="EMBL" id="KAF3765422.1"/>
    </source>
</evidence>
<keyword evidence="1" id="KW-0285">Flavoprotein</keyword>
<dbReference type="GeneID" id="63839722"/>
<dbReference type="SUPFAM" id="SSF51905">
    <property type="entry name" value="FAD/NAD(P)-binding domain"/>
    <property type="match status" value="1"/>
</dbReference>
<dbReference type="EMBL" id="MU032347">
    <property type="protein sequence ID" value="KAF3765422.1"/>
    <property type="molecule type" value="Genomic_DNA"/>
</dbReference>
<evidence type="ECO:0000256" key="4">
    <source>
        <dbReference type="ARBA" id="ARBA00023033"/>
    </source>
</evidence>
<name>A0A9P5CPH2_CRYP1</name>
<organism evidence="6 7">
    <name type="scientific">Cryphonectria parasitica (strain ATCC 38755 / EP155)</name>
    <dbReference type="NCBI Taxonomy" id="660469"/>
    <lineage>
        <taxon>Eukaryota</taxon>
        <taxon>Fungi</taxon>
        <taxon>Dikarya</taxon>
        <taxon>Ascomycota</taxon>
        <taxon>Pezizomycotina</taxon>
        <taxon>Sordariomycetes</taxon>
        <taxon>Sordariomycetidae</taxon>
        <taxon>Diaporthales</taxon>
        <taxon>Cryphonectriaceae</taxon>
        <taxon>Cryphonectria-Endothia species complex</taxon>
        <taxon>Cryphonectria</taxon>
    </lineage>
</organism>
<dbReference type="InterPro" id="IPR036188">
    <property type="entry name" value="FAD/NAD-bd_sf"/>
</dbReference>
<evidence type="ECO:0000256" key="2">
    <source>
        <dbReference type="ARBA" id="ARBA00022827"/>
    </source>
</evidence>
<reference evidence="6" key="1">
    <citation type="journal article" date="2020" name="Phytopathology">
        <title>Genome sequence of the chestnut blight fungus Cryphonectria parasitica EP155: A fundamental resource for an archetypical invasive plant pathogen.</title>
        <authorList>
            <person name="Crouch J.A."/>
            <person name="Dawe A."/>
            <person name="Aerts A."/>
            <person name="Barry K."/>
            <person name="Churchill A.C.L."/>
            <person name="Grimwood J."/>
            <person name="Hillman B."/>
            <person name="Milgroom M.G."/>
            <person name="Pangilinan J."/>
            <person name="Smith M."/>
            <person name="Salamov A."/>
            <person name="Schmutz J."/>
            <person name="Yadav J."/>
            <person name="Grigoriev I.V."/>
            <person name="Nuss D."/>
        </authorList>
    </citation>
    <scope>NUCLEOTIDE SEQUENCE</scope>
    <source>
        <strain evidence="6">EP155</strain>
    </source>
</reference>
<evidence type="ECO:0000259" key="5">
    <source>
        <dbReference type="Pfam" id="PF01494"/>
    </source>
</evidence>
<keyword evidence="2" id="KW-0274">FAD</keyword>
<dbReference type="AlphaFoldDB" id="A0A9P5CPH2"/>
<sequence length="449" mass="48902">MSFPNIAIIGAGPVGCTLARLLHQKLPPSATITIFEADTSPNYRSQGGTLDLHTATGLAALEEAGLTDKFLKHARYDGESLKITDKDLKVYIRIKATESPEGAGDHLGGRRPEIDRSALRELLVESLPEGWIRWGWKLKKVLPTKDNGAPRDHQLVFTVTEAEQDGMAAVTRTETVSGFDLIVGADGGWSKVRSGALSSTKPCFSGIVAHELRLYEAEKTAPQVCEMVNRGSVFAHSDGQRASLQQMGDGTLYVMVCYRVENESSLLDKAGCKFDATNLEETKAALLERLHDWHPLVREAVSKCSGYTTPRSLMMLPVGFSWPHRAGFTLIGDAAHLMTPFAGEGVNVGMEDALRLSRAIAAAVKSENGVEMLDREVAAFEADVCVRAGSYARLTDELRQAWFFTENSPKAVLPKMAKAHAQFHAPTLLKPFVGVLAAGYGYYKARNPN</sequence>
<keyword evidence="3" id="KW-0560">Oxidoreductase</keyword>
<dbReference type="GO" id="GO:0004497">
    <property type="term" value="F:monooxygenase activity"/>
    <property type="evidence" value="ECO:0007669"/>
    <property type="project" value="UniProtKB-KW"/>
</dbReference>
<protein>
    <submittedName>
        <fullName evidence="6">FAD/NAD(P)-binding domain-containing protein</fullName>
    </submittedName>
</protein>
<comment type="caution">
    <text evidence="6">The sequence shown here is derived from an EMBL/GenBank/DDBJ whole genome shotgun (WGS) entry which is preliminary data.</text>
</comment>
<keyword evidence="4" id="KW-0503">Monooxygenase</keyword>
<dbReference type="Gene3D" id="3.50.50.60">
    <property type="entry name" value="FAD/NAD(P)-binding domain"/>
    <property type="match status" value="1"/>
</dbReference>
<gene>
    <name evidence="6" type="ORF">M406DRAFT_350984</name>
</gene>
<proteinExistence type="predicted"/>
<dbReference type="Pfam" id="PF01494">
    <property type="entry name" value="FAD_binding_3"/>
    <property type="match status" value="1"/>
</dbReference>
<dbReference type="PRINTS" id="PR00420">
    <property type="entry name" value="RNGMNOXGNASE"/>
</dbReference>
<keyword evidence="7" id="KW-1185">Reference proteome</keyword>
<feature type="domain" description="FAD-binding" evidence="5">
    <location>
        <begin position="6"/>
        <end position="375"/>
    </location>
</feature>
<evidence type="ECO:0000313" key="7">
    <source>
        <dbReference type="Proteomes" id="UP000803844"/>
    </source>
</evidence>
<dbReference type="OrthoDB" id="655030at2759"/>
<evidence type="ECO:0000256" key="1">
    <source>
        <dbReference type="ARBA" id="ARBA00022630"/>
    </source>
</evidence>
<evidence type="ECO:0000256" key="3">
    <source>
        <dbReference type="ARBA" id="ARBA00023002"/>
    </source>
</evidence>
<dbReference type="PANTHER" id="PTHR46972:SF1">
    <property type="entry name" value="FAD DEPENDENT OXIDOREDUCTASE DOMAIN-CONTAINING PROTEIN"/>
    <property type="match status" value="1"/>
</dbReference>
<dbReference type="PANTHER" id="PTHR46972">
    <property type="entry name" value="MONOOXYGENASE ASQM-RELATED"/>
    <property type="match status" value="1"/>
</dbReference>
<dbReference type="Proteomes" id="UP000803844">
    <property type="component" value="Unassembled WGS sequence"/>
</dbReference>